<evidence type="ECO:0000313" key="1">
    <source>
        <dbReference type="EMBL" id="KRG55092.1"/>
    </source>
</evidence>
<dbReference type="EMBL" id="LDJG01000025">
    <property type="protein sequence ID" value="KRG55092.1"/>
    <property type="molecule type" value="Genomic_DNA"/>
</dbReference>
<dbReference type="InterPro" id="IPR016181">
    <property type="entry name" value="Acyl_CoA_acyltransferase"/>
</dbReference>
<keyword evidence="2" id="KW-1185">Reference proteome</keyword>
<evidence type="ECO:0000313" key="2">
    <source>
        <dbReference type="Proteomes" id="UP000050902"/>
    </source>
</evidence>
<name>A0ABR5NH82_9GAMM</name>
<accession>A0ABR5NH82</accession>
<dbReference type="Gene3D" id="3.40.630.30">
    <property type="match status" value="1"/>
</dbReference>
<dbReference type="Pfam" id="PF04339">
    <property type="entry name" value="FemAB_like"/>
    <property type="match status" value="1"/>
</dbReference>
<sequence length="350" mass="40061">MNGRYDTALEPGTLVRQFVAHPPQGFEAALSAAGVPVFLADYDLTTTLDEAMCQRLRALPGHRRWQHWLRWRTRFIGCTATEYMPLPHGVDPQALVAELLERHGRDSRLLIVKDLAVDSPLLGVRENRHAGAFVEALREAGFVLLEGMPLAWVAIDFESVDEYLSRLSASRRKDIRRKLRARDGLDIRCLETGDAWFDEAAVRRCHELYLNVHAQSQVHFDLLTGDYLRALLQDRDSSGRMFLYFEADTLIGWNLCYLYEGKLVDKYVGFLYPQARERNLYFVSWMHNLQYALDQGLGHYVAGWTDSRIKRYLGASITPTWHAVRARNPLLRAVLRRCAHLFQSEADGGG</sequence>
<gene>
    <name evidence="1" type="ORF">ABB22_14805</name>
</gene>
<proteinExistence type="predicted"/>
<dbReference type="RefSeq" id="WP_055765094.1">
    <property type="nucleotide sequence ID" value="NZ_LDJG01000025.1"/>
</dbReference>
<comment type="caution">
    <text evidence="1">The sequence shown here is derived from an EMBL/GenBank/DDBJ whole genome shotgun (WGS) entry which is preliminary data.</text>
</comment>
<reference evidence="1 2" key="1">
    <citation type="submission" date="2015-05" db="EMBL/GenBank/DDBJ databases">
        <title>Genome sequencing and analysis of members of genus Stenotrophomonas.</title>
        <authorList>
            <person name="Patil P.P."/>
            <person name="Midha S."/>
            <person name="Patil P.B."/>
        </authorList>
    </citation>
    <scope>NUCLEOTIDE SEQUENCE [LARGE SCALE GENOMIC DNA]</scope>
    <source>
        <strain evidence="1 2">DSM 12575</strain>
    </source>
</reference>
<protein>
    <submittedName>
        <fullName evidence="1">ATP synthase subunit alpha</fullName>
    </submittedName>
</protein>
<dbReference type="InterPro" id="IPR007434">
    <property type="entry name" value="FemAB-like"/>
</dbReference>
<dbReference type="Proteomes" id="UP000050902">
    <property type="component" value="Unassembled WGS sequence"/>
</dbReference>
<organism evidence="1 2">
    <name type="scientific">Stenotrophomonas nitritireducens</name>
    <dbReference type="NCBI Taxonomy" id="83617"/>
    <lineage>
        <taxon>Bacteria</taxon>
        <taxon>Pseudomonadati</taxon>
        <taxon>Pseudomonadota</taxon>
        <taxon>Gammaproteobacteria</taxon>
        <taxon>Lysobacterales</taxon>
        <taxon>Lysobacteraceae</taxon>
        <taxon>Stenotrophomonas</taxon>
    </lineage>
</organism>
<dbReference type="SUPFAM" id="SSF55729">
    <property type="entry name" value="Acyl-CoA N-acyltransferases (Nat)"/>
    <property type="match status" value="1"/>
</dbReference>